<dbReference type="Gene3D" id="1.10.3720.10">
    <property type="entry name" value="MetI-like"/>
    <property type="match status" value="1"/>
</dbReference>
<dbReference type="RefSeq" id="WP_141780146.1">
    <property type="nucleotide sequence ID" value="NZ_VFOV01000001.1"/>
</dbReference>
<dbReference type="GO" id="GO:0055085">
    <property type="term" value="P:transmembrane transport"/>
    <property type="evidence" value="ECO:0007669"/>
    <property type="project" value="InterPro"/>
</dbReference>
<keyword evidence="4 7" id="KW-0812">Transmembrane</keyword>
<feature type="transmembrane region" description="Helical" evidence="7">
    <location>
        <begin position="201"/>
        <end position="222"/>
    </location>
</feature>
<feature type="transmembrane region" description="Helical" evidence="7">
    <location>
        <begin position="12"/>
        <end position="36"/>
    </location>
</feature>
<evidence type="ECO:0000256" key="4">
    <source>
        <dbReference type="ARBA" id="ARBA00022692"/>
    </source>
</evidence>
<comment type="similarity">
    <text evidence="7">Belongs to the binding-protein-dependent transport system permease family.</text>
</comment>
<evidence type="ECO:0000256" key="5">
    <source>
        <dbReference type="ARBA" id="ARBA00022989"/>
    </source>
</evidence>
<dbReference type="OrthoDB" id="9804439at2"/>
<dbReference type="AlphaFoldDB" id="A0A543A689"/>
<dbReference type="Pfam" id="PF00528">
    <property type="entry name" value="BPD_transp_1"/>
    <property type="match status" value="1"/>
</dbReference>
<reference evidence="9 10" key="1">
    <citation type="submission" date="2019-06" db="EMBL/GenBank/DDBJ databases">
        <title>Sequencing the genomes of 1000 actinobacteria strains.</title>
        <authorList>
            <person name="Klenk H.-P."/>
        </authorList>
    </citation>
    <scope>NUCLEOTIDE SEQUENCE [LARGE SCALE GENOMIC DNA]</scope>
    <source>
        <strain evidence="9 10">DSM 25218</strain>
    </source>
</reference>
<feature type="transmembrane region" description="Helical" evidence="7">
    <location>
        <begin position="139"/>
        <end position="159"/>
    </location>
</feature>
<keyword evidence="3" id="KW-1003">Cell membrane</keyword>
<dbReference type="EMBL" id="VFOV01000001">
    <property type="protein sequence ID" value="TQL68115.1"/>
    <property type="molecule type" value="Genomic_DNA"/>
</dbReference>
<evidence type="ECO:0000256" key="6">
    <source>
        <dbReference type="ARBA" id="ARBA00023136"/>
    </source>
</evidence>
<accession>A0A543A689</accession>
<keyword evidence="5 7" id="KW-1133">Transmembrane helix</keyword>
<organism evidence="9 10">
    <name type="scientific">Nocardioides albertanoniae</name>
    <dbReference type="NCBI Taxonomy" id="1175486"/>
    <lineage>
        <taxon>Bacteria</taxon>
        <taxon>Bacillati</taxon>
        <taxon>Actinomycetota</taxon>
        <taxon>Actinomycetes</taxon>
        <taxon>Propionibacteriales</taxon>
        <taxon>Nocardioidaceae</taxon>
        <taxon>Nocardioides</taxon>
    </lineage>
</organism>
<comment type="caution">
    <text evidence="9">The sequence shown here is derived from an EMBL/GenBank/DDBJ whole genome shotgun (WGS) entry which is preliminary data.</text>
</comment>
<evidence type="ECO:0000313" key="10">
    <source>
        <dbReference type="Proteomes" id="UP000320209"/>
    </source>
</evidence>
<dbReference type="PANTHER" id="PTHR30193">
    <property type="entry name" value="ABC TRANSPORTER PERMEASE PROTEIN"/>
    <property type="match status" value="1"/>
</dbReference>
<dbReference type="InterPro" id="IPR035906">
    <property type="entry name" value="MetI-like_sf"/>
</dbReference>
<comment type="subcellular location">
    <subcellularLocation>
        <location evidence="1 7">Cell membrane</location>
        <topology evidence="1 7">Multi-pass membrane protein</topology>
    </subcellularLocation>
</comment>
<dbReference type="CDD" id="cd06261">
    <property type="entry name" value="TM_PBP2"/>
    <property type="match status" value="1"/>
</dbReference>
<feature type="domain" description="ABC transmembrane type-1" evidence="8">
    <location>
        <begin position="101"/>
        <end position="319"/>
    </location>
</feature>
<keyword evidence="2 7" id="KW-0813">Transport</keyword>
<dbReference type="GO" id="GO:0005886">
    <property type="term" value="C:plasma membrane"/>
    <property type="evidence" value="ECO:0007669"/>
    <property type="project" value="UniProtKB-SubCell"/>
</dbReference>
<evidence type="ECO:0000256" key="7">
    <source>
        <dbReference type="RuleBase" id="RU363032"/>
    </source>
</evidence>
<feature type="transmembrane region" description="Helical" evidence="7">
    <location>
        <begin position="303"/>
        <end position="322"/>
    </location>
</feature>
<dbReference type="SUPFAM" id="SSF161098">
    <property type="entry name" value="MetI-like"/>
    <property type="match status" value="1"/>
</dbReference>
<feature type="transmembrane region" description="Helical" evidence="7">
    <location>
        <begin position="105"/>
        <end position="127"/>
    </location>
</feature>
<feature type="transmembrane region" description="Helical" evidence="7">
    <location>
        <begin position="242"/>
        <end position="265"/>
    </location>
</feature>
<evidence type="ECO:0000259" key="8">
    <source>
        <dbReference type="PROSITE" id="PS50928"/>
    </source>
</evidence>
<feature type="transmembrane region" description="Helical" evidence="7">
    <location>
        <begin position="48"/>
        <end position="75"/>
    </location>
</feature>
<protein>
    <submittedName>
        <fullName evidence="9">Alpha-glucoside transport system permease protein</fullName>
    </submittedName>
</protein>
<dbReference type="PANTHER" id="PTHR30193:SF18">
    <property type="entry name" value="OSMOPROTECTIVE COMPOUNDS UPTAKE PERMEASE PROTEIN GGTC"/>
    <property type="match status" value="1"/>
</dbReference>
<keyword evidence="10" id="KW-1185">Reference proteome</keyword>
<proteinExistence type="inferred from homology"/>
<keyword evidence="6 7" id="KW-0472">Membrane</keyword>
<evidence type="ECO:0000313" key="9">
    <source>
        <dbReference type="EMBL" id="TQL68115.1"/>
    </source>
</evidence>
<dbReference type="InterPro" id="IPR000515">
    <property type="entry name" value="MetI-like"/>
</dbReference>
<dbReference type="Proteomes" id="UP000320209">
    <property type="component" value="Unassembled WGS sequence"/>
</dbReference>
<evidence type="ECO:0000256" key="3">
    <source>
        <dbReference type="ARBA" id="ARBA00022475"/>
    </source>
</evidence>
<dbReference type="PROSITE" id="PS50928">
    <property type="entry name" value="ABC_TM1"/>
    <property type="match status" value="1"/>
</dbReference>
<gene>
    <name evidence="9" type="ORF">FB381_2004</name>
</gene>
<evidence type="ECO:0000256" key="2">
    <source>
        <dbReference type="ARBA" id="ARBA00022448"/>
    </source>
</evidence>
<sequence length="331" mass="36165">MSDDSFLKIVNGLVAIVLGVGGTAALYWVLNFLVGLLPGAWDRRIKPYIFIGPAILVVTVFLIYPAVMTVIFSFADANSINWVGFSNYVDLFQDKEFIGTLVNNLLWILIVPAGSVIVGLLVAVLADRLKALPERIAKSVIFMPMAISFVGASTIWGFVYATRFAQGDKQIGLLSAISTSLGFEPVAWLRISSYNLNDLLLIVIMVWLQAGFAMVLLSSAIKGVPDDTVEAARIDGASELQIFFKVVVPQIWPTVIVVFVTILILVMKVFDIVYVMTGGRSGTSVLANTFVLELFEFGDAGRAAAVVVVLMVAVIPVMIYQMRQFKKQEAR</sequence>
<dbReference type="InterPro" id="IPR051393">
    <property type="entry name" value="ABC_transporter_permease"/>
</dbReference>
<evidence type="ECO:0000256" key="1">
    <source>
        <dbReference type="ARBA" id="ARBA00004651"/>
    </source>
</evidence>
<name>A0A543A689_9ACTN</name>